<name>A0A2M4CKI5_ANODA</name>
<organism evidence="1">
    <name type="scientific">Anopheles darlingi</name>
    <name type="common">Mosquito</name>
    <dbReference type="NCBI Taxonomy" id="43151"/>
    <lineage>
        <taxon>Eukaryota</taxon>
        <taxon>Metazoa</taxon>
        <taxon>Ecdysozoa</taxon>
        <taxon>Arthropoda</taxon>
        <taxon>Hexapoda</taxon>
        <taxon>Insecta</taxon>
        <taxon>Pterygota</taxon>
        <taxon>Neoptera</taxon>
        <taxon>Endopterygota</taxon>
        <taxon>Diptera</taxon>
        <taxon>Nematocera</taxon>
        <taxon>Culicoidea</taxon>
        <taxon>Culicidae</taxon>
        <taxon>Anophelinae</taxon>
        <taxon>Anopheles</taxon>
    </lineage>
</organism>
<sequence length="96" mass="10743">MDSPGPHGLSPIRRVYTPKSVFIRITANHARSYVAMYKATKKASTEGYNMMESRRIGEKTILIQLKQGVNGAAIFDAVKKKVEGIVTARFITIFLR</sequence>
<proteinExistence type="predicted"/>
<reference evidence="1" key="1">
    <citation type="submission" date="2018-01" db="EMBL/GenBank/DDBJ databases">
        <title>An insight into the sialome of Amazonian anophelines.</title>
        <authorList>
            <person name="Ribeiro J.M."/>
            <person name="Scarpassa V."/>
            <person name="Calvo E."/>
        </authorList>
    </citation>
    <scope>NUCLEOTIDE SEQUENCE</scope>
</reference>
<protein>
    <submittedName>
        <fullName evidence="1">Uncharacterized protein</fullName>
    </submittedName>
</protein>
<evidence type="ECO:0000313" key="1">
    <source>
        <dbReference type="EMBL" id="MBW65837.1"/>
    </source>
</evidence>
<dbReference type="EMBL" id="GGFL01001659">
    <property type="protein sequence ID" value="MBW65837.1"/>
    <property type="molecule type" value="Transcribed_RNA"/>
</dbReference>
<dbReference type="AlphaFoldDB" id="A0A2M4CKI5"/>
<accession>A0A2M4CKI5</accession>